<organism evidence="3 4">
    <name type="scientific">Streptomyces mauvecolor</name>
    <dbReference type="NCBI Taxonomy" id="58345"/>
    <lineage>
        <taxon>Bacteria</taxon>
        <taxon>Bacillati</taxon>
        <taxon>Actinomycetota</taxon>
        <taxon>Actinomycetes</taxon>
        <taxon>Kitasatosporales</taxon>
        <taxon>Streptomycetaceae</taxon>
        <taxon>Streptomyces</taxon>
    </lineage>
</organism>
<feature type="region of interest" description="Disordered" evidence="1">
    <location>
        <begin position="164"/>
        <end position="183"/>
    </location>
</feature>
<evidence type="ECO:0000313" key="3">
    <source>
        <dbReference type="EMBL" id="MFC4960394.1"/>
    </source>
</evidence>
<dbReference type="InterPro" id="IPR052716">
    <property type="entry name" value="MOSC_domain"/>
</dbReference>
<comment type="caution">
    <text evidence="3">The sequence shown here is derived from an EMBL/GenBank/DDBJ whole genome shotgun (WGS) entry which is preliminary data.</text>
</comment>
<gene>
    <name evidence="3" type="ORF">ACFPFX_29270</name>
</gene>
<name>A0ABV9UX35_9ACTN</name>
<sequence length="183" mass="19188">MSGTKGTVRAVSSNGEYSFTKPNRDSITLLPGLGVAGDVHAGVTVKHRSRVAQDPTQPNLRQVHLIHGELFAEVAGQGFEVAPGQLGENVTTEGIDLLGLPTGTLLHIGAEAVVEVTGLRNPCLQIDGFQNGLLKQVVGRDADGTIVRKAGIMSVVREGGEIRPGDPITAELPAGPHRPLERV</sequence>
<dbReference type="PANTHER" id="PTHR36930:SF1">
    <property type="entry name" value="MOSC DOMAIN-CONTAINING PROTEIN"/>
    <property type="match status" value="1"/>
</dbReference>
<dbReference type="Pfam" id="PF03473">
    <property type="entry name" value="MOSC"/>
    <property type="match status" value="1"/>
</dbReference>
<accession>A0ABV9UX35</accession>
<feature type="domain" description="MOSC" evidence="2">
    <location>
        <begin position="21"/>
        <end position="171"/>
    </location>
</feature>
<dbReference type="RefSeq" id="WP_344374095.1">
    <property type="nucleotide sequence ID" value="NZ_BAAASQ010000008.1"/>
</dbReference>
<evidence type="ECO:0000259" key="2">
    <source>
        <dbReference type="PROSITE" id="PS51340"/>
    </source>
</evidence>
<dbReference type="PROSITE" id="PS51340">
    <property type="entry name" value="MOSC"/>
    <property type="match status" value="1"/>
</dbReference>
<dbReference type="PANTHER" id="PTHR36930">
    <property type="entry name" value="METAL-SULFUR CLUSTER BIOSYNTHESIS PROTEINS YUAD-RELATED"/>
    <property type="match status" value="1"/>
</dbReference>
<keyword evidence="4" id="KW-1185">Reference proteome</keyword>
<dbReference type="Proteomes" id="UP001595834">
    <property type="component" value="Unassembled WGS sequence"/>
</dbReference>
<dbReference type="EMBL" id="JBHSIZ010000036">
    <property type="protein sequence ID" value="MFC4960394.1"/>
    <property type="molecule type" value="Genomic_DNA"/>
</dbReference>
<dbReference type="InterPro" id="IPR005302">
    <property type="entry name" value="MoCF_Sase_C"/>
</dbReference>
<dbReference type="Gene3D" id="2.40.33.20">
    <property type="entry name" value="PK beta-barrel domain-like"/>
    <property type="match status" value="1"/>
</dbReference>
<protein>
    <submittedName>
        <fullName evidence="3">MOSC domain-containing protein</fullName>
    </submittedName>
</protein>
<dbReference type="InterPro" id="IPR011037">
    <property type="entry name" value="Pyrv_Knase-like_insert_dom_sf"/>
</dbReference>
<dbReference type="SUPFAM" id="SSF50800">
    <property type="entry name" value="PK beta-barrel domain-like"/>
    <property type="match status" value="1"/>
</dbReference>
<proteinExistence type="predicted"/>
<evidence type="ECO:0000256" key="1">
    <source>
        <dbReference type="SAM" id="MobiDB-lite"/>
    </source>
</evidence>
<reference evidence="4" key="1">
    <citation type="journal article" date="2019" name="Int. J. Syst. Evol. Microbiol.">
        <title>The Global Catalogue of Microorganisms (GCM) 10K type strain sequencing project: providing services to taxonomists for standard genome sequencing and annotation.</title>
        <authorList>
            <consortium name="The Broad Institute Genomics Platform"/>
            <consortium name="The Broad Institute Genome Sequencing Center for Infectious Disease"/>
            <person name="Wu L."/>
            <person name="Ma J."/>
        </authorList>
    </citation>
    <scope>NUCLEOTIDE SEQUENCE [LARGE SCALE GENOMIC DNA]</scope>
    <source>
        <strain evidence="4">CCM 7224</strain>
    </source>
</reference>
<evidence type="ECO:0000313" key="4">
    <source>
        <dbReference type="Proteomes" id="UP001595834"/>
    </source>
</evidence>